<evidence type="ECO:0000313" key="5">
    <source>
        <dbReference type="Proteomes" id="UP000244162"/>
    </source>
</evidence>
<evidence type="ECO:0000256" key="1">
    <source>
        <dbReference type="ARBA" id="ARBA00023002"/>
    </source>
</evidence>
<name>A0A2T5FU05_9SPHN</name>
<dbReference type="GO" id="GO:0071949">
    <property type="term" value="F:FAD binding"/>
    <property type="evidence" value="ECO:0007669"/>
    <property type="project" value="InterPro"/>
</dbReference>
<keyword evidence="1" id="KW-0560">Oxidoreductase</keyword>
<dbReference type="GO" id="GO:0004497">
    <property type="term" value="F:monooxygenase activity"/>
    <property type="evidence" value="ECO:0007669"/>
    <property type="project" value="UniProtKB-KW"/>
</dbReference>
<keyword evidence="2 4" id="KW-0503">Monooxygenase</keyword>
<comment type="caution">
    <text evidence="4">The sequence shown here is derived from an EMBL/GenBank/DDBJ whole genome shotgun (WGS) entry which is preliminary data.</text>
</comment>
<evidence type="ECO:0000256" key="2">
    <source>
        <dbReference type="ARBA" id="ARBA00023033"/>
    </source>
</evidence>
<dbReference type="Proteomes" id="UP000244162">
    <property type="component" value="Unassembled WGS sequence"/>
</dbReference>
<dbReference type="SUPFAM" id="SSF51905">
    <property type="entry name" value="FAD/NAD(P)-binding domain"/>
    <property type="match status" value="1"/>
</dbReference>
<dbReference type="SUPFAM" id="SSF54373">
    <property type="entry name" value="FAD-linked reductases, C-terminal domain"/>
    <property type="match status" value="1"/>
</dbReference>
<dbReference type="PANTHER" id="PTHR13789:SF309">
    <property type="entry name" value="PUTATIVE (AFU_ORTHOLOGUE AFUA_6G14510)-RELATED"/>
    <property type="match status" value="1"/>
</dbReference>
<sequence length="378" mass="41883">MKQGEIAIVGAGLGGLVAGLLLVKDGYDVHIYEQAPSFSRLGAGIQLGPNVLKIMRRLGLEQQVEAMGSKPPSWISRNGPDAAVMADIPLNRRRDEYGAAYVTIHRGDFHRLLTAEFPADRLHFGRKLTSAVEGDRTVTLTFDDGTSVDAAIVIGADGVNSVVRETLLGEEPPLYTGFIGHRAIFPTARLKDSGFDFDPCVKWWSEDRHIMVYYLDDRQEEMYYVTGAPEPEWKNGTSFLPSSKEEMFAAFGDYHPMVHAMIEASTEITKWPLLTRPPLALWSQGRMVLLGDACHPMKPHMAQGAAMAIEDAAMLARCIGEVGGIGDYESAFALYRANRMERASRVQEVSNANSWLRTQENPDWVYGYDVFNIPLRAA</sequence>
<dbReference type="Gene3D" id="3.50.50.60">
    <property type="entry name" value="FAD/NAD(P)-binding domain"/>
    <property type="match status" value="1"/>
</dbReference>
<feature type="domain" description="FAD-binding" evidence="3">
    <location>
        <begin position="5"/>
        <end position="346"/>
    </location>
</feature>
<keyword evidence="5" id="KW-1185">Reference proteome</keyword>
<organism evidence="4 5">
    <name type="scientific">Sphingomonas oleivorans</name>
    <dbReference type="NCBI Taxonomy" id="1735121"/>
    <lineage>
        <taxon>Bacteria</taxon>
        <taxon>Pseudomonadati</taxon>
        <taxon>Pseudomonadota</taxon>
        <taxon>Alphaproteobacteria</taxon>
        <taxon>Sphingomonadales</taxon>
        <taxon>Sphingomonadaceae</taxon>
        <taxon>Sphingomonas</taxon>
    </lineage>
</organism>
<accession>A0A2T5FU05</accession>
<dbReference type="PRINTS" id="PR00420">
    <property type="entry name" value="RNGMNOXGNASE"/>
</dbReference>
<dbReference type="InterPro" id="IPR050493">
    <property type="entry name" value="FAD-dep_Monooxygenase_BioMet"/>
</dbReference>
<evidence type="ECO:0000259" key="3">
    <source>
        <dbReference type="Pfam" id="PF01494"/>
    </source>
</evidence>
<proteinExistence type="predicted"/>
<gene>
    <name evidence="4" type="ORF">CLG96_16580</name>
</gene>
<dbReference type="RefSeq" id="WP_107969654.1">
    <property type="nucleotide sequence ID" value="NZ_NWBU01000017.1"/>
</dbReference>
<dbReference type="InterPro" id="IPR036188">
    <property type="entry name" value="FAD/NAD-bd_sf"/>
</dbReference>
<dbReference type="EMBL" id="NWBU01000017">
    <property type="protein sequence ID" value="PTQ07768.1"/>
    <property type="molecule type" value="Genomic_DNA"/>
</dbReference>
<dbReference type="PANTHER" id="PTHR13789">
    <property type="entry name" value="MONOOXYGENASE"/>
    <property type="match status" value="1"/>
</dbReference>
<reference evidence="4 5" key="1">
    <citation type="submission" date="2017-09" db="EMBL/GenBank/DDBJ databases">
        <title>Sphingomonas panjinensis sp.nov., isolated from oil-contaminated soil.</title>
        <authorList>
            <person name="Wang L."/>
            <person name="Chen L."/>
        </authorList>
    </citation>
    <scope>NUCLEOTIDE SEQUENCE [LARGE SCALE GENOMIC DNA]</scope>
    <source>
        <strain evidence="4 5">FW-11</strain>
    </source>
</reference>
<dbReference type="Pfam" id="PF01494">
    <property type="entry name" value="FAD_binding_3"/>
    <property type="match status" value="1"/>
</dbReference>
<dbReference type="InterPro" id="IPR002938">
    <property type="entry name" value="FAD-bd"/>
</dbReference>
<dbReference type="OrthoDB" id="4230779at2"/>
<dbReference type="AlphaFoldDB" id="A0A2T5FU05"/>
<protein>
    <submittedName>
        <fullName evidence="4">6-hydroxynicotinate 3-monooxygenase</fullName>
    </submittedName>
</protein>
<evidence type="ECO:0000313" key="4">
    <source>
        <dbReference type="EMBL" id="PTQ07768.1"/>
    </source>
</evidence>